<dbReference type="AlphaFoldDB" id="A0A481S267"/>
<gene>
    <name evidence="2" type="primary">orf104</name>
</gene>
<dbReference type="Gene3D" id="3.10.28.10">
    <property type="entry name" value="Homing endonucleases"/>
    <property type="match status" value="1"/>
</dbReference>
<dbReference type="SUPFAM" id="SSF55608">
    <property type="entry name" value="Homing endonucleases"/>
    <property type="match status" value="1"/>
</dbReference>
<keyword evidence="2" id="KW-0378">Hydrolase</keyword>
<sequence length="104" mass="12275">MLRKLGESSFSIRTTVDNSRKINIRVLPIFSIELHKKDIEVLEKIKEFFGVGSIIYRTRKDVTTVIYSVQDYDSLVSKIIPHFLNYPLITQKQIDFQRNSWINK</sequence>
<dbReference type="Pfam" id="PF00961">
    <property type="entry name" value="LAGLIDADG_1"/>
    <property type="match status" value="1"/>
</dbReference>
<dbReference type="InterPro" id="IPR051289">
    <property type="entry name" value="LAGLIDADG_Endonuclease"/>
</dbReference>
<dbReference type="PANTHER" id="PTHR36181:SF4">
    <property type="entry name" value="LAGLIDADG ENDONUCLEASE"/>
    <property type="match status" value="1"/>
</dbReference>
<dbReference type="InterPro" id="IPR004860">
    <property type="entry name" value="LAGLIDADG_dom"/>
</dbReference>
<accession>A0A481S267</accession>
<feature type="domain" description="Homing endonuclease LAGLIDADG" evidence="1">
    <location>
        <begin position="6"/>
        <end position="98"/>
    </location>
</feature>
<organism evidence="2">
    <name type="scientific">Cordyceps cicadae</name>
    <dbReference type="NCBI Taxonomy" id="218633"/>
    <lineage>
        <taxon>Eukaryota</taxon>
        <taxon>Fungi</taxon>
        <taxon>Dikarya</taxon>
        <taxon>Ascomycota</taxon>
        <taxon>Pezizomycotina</taxon>
        <taxon>Sordariomycetes</taxon>
        <taxon>Hypocreomycetidae</taxon>
        <taxon>Hypocreales</taxon>
        <taxon>Cordycipitaceae</taxon>
        <taxon>Cordyceps</taxon>
    </lineage>
</organism>
<proteinExistence type="predicted"/>
<evidence type="ECO:0000259" key="1">
    <source>
        <dbReference type="Pfam" id="PF00961"/>
    </source>
</evidence>
<dbReference type="RefSeq" id="YP_009577907.1">
    <property type="nucleotide sequence ID" value="NC_041489.1"/>
</dbReference>
<keyword evidence="2" id="KW-0255">Endonuclease</keyword>
<dbReference type="PANTHER" id="PTHR36181">
    <property type="entry name" value="INTRON-ENCODED ENDONUCLEASE AI3-RELATED"/>
    <property type="match status" value="1"/>
</dbReference>
<dbReference type="GeneID" id="39703283"/>
<keyword evidence="2" id="KW-0496">Mitochondrion</keyword>
<reference evidence="2" key="2">
    <citation type="journal article" date="2019" name="Environ. Microbiol.">
        <title>The complete mitochondrial genome of the Chan-hua fungus Isaria cicadae: a tale of intron evolution in Cordycipitaceae.</title>
        <authorList>
            <person name="Fan W.W."/>
            <person name="Zhang S."/>
            <person name="Zhang Y.J."/>
        </authorList>
    </citation>
    <scope>NUCLEOTIDE SEQUENCE</scope>
    <source>
        <strain evidence="2">CCAD02</strain>
    </source>
</reference>
<reference evidence="2" key="1">
    <citation type="submission" date="2018-09" db="EMBL/GenBank/DDBJ databases">
        <authorList>
            <person name="Zhang Y.-J."/>
        </authorList>
    </citation>
    <scope>NUCLEOTIDE SEQUENCE</scope>
    <source>
        <strain evidence="2">CCAD02</strain>
    </source>
</reference>
<keyword evidence="2" id="KW-0540">Nuclease</keyword>
<dbReference type="GO" id="GO:0004519">
    <property type="term" value="F:endonuclease activity"/>
    <property type="evidence" value="ECO:0007669"/>
    <property type="project" value="UniProtKB-KW"/>
</dbReference>
<evidence type="ECO:0000313" key="2">
    <source>
        <dbReference type="EMBL" id="QBG64899.1"/>
    </source>
</evidence>
<dbReference type="InterPro" id="IPR027434">
    <property type="entry name" value="Homing_endonucl"/>
</dbReference>
<dbReference type="EMBL" id="MH922223">
    <property type="protein sequence ID" value="QBG64899.1"/>
    <property type="molecule type" value="Genomic_DNA"/>
</dbReference>
<protein>
    <submittedName>
        <fullName evidence="2">LAGLIDADG endonuclease</fullName>
    </submittedName>
</protein>
<dbReference type="GO" id="GO:0005739">
    <property type="term" value="C:mitochondrion"/>
    <property type="evidence" value="ECO:0007669"/>
    <property type="project" value="UniProtKB-ARBA"/>
</dbReference>
<name>A0A481S267_9HYPO</name>
<geneLocation type="mitochondrion" evidence="2"/>